<dbReference type="InterPro" id="IPR013149">
    <property type="entry name" value="ADH-like_C"/>
</dbReference>
<proteinExistence type="inferred from homology"/>
<evidence type="ECO:0000259" key="6">
    <source>
        <dbReference type="SMART" id="SM00829"/>
    </source>
</evidence>
<sequence length="350" mass="36194">MLAVRWHNRRDVRLDEVDLELPLSAGMVEAEVRFCGICGSDVGEYAHGPFAIRPGRTHRLSGQEPPVTLGHEFSARITAVGPGVTEVAVGDRVAADACWRCGVCAACRSGQYNLCPSSGSIGLCSDGAFAPLVRFPAYAAIPLSDDVSDEAGALLEPLAVGLHALDRGGARAGERVVVLGYGPIGATTAAVGAAMGLDVTVSEPHPGRRARAEAAGHAVIAPSGTPREVAKHVRETVGEVRLVVDASGVPAALEAAPDMTVRGGTIVLVGLPKTPPAIDPARQLVLYERTLVASLGYAHDLERVAAMIAAGALDAEALITRRVGLEDVPGELERLATDPGDDLKVLAEVG</sequence>
<dbReference type="GO" id="GO:0016491">
    <property type="term" value="F:oxidoreductase activity"/>
    <property type="evidence" value="ECO:0007669"/>
    <property type="project" value="UniProtKB-KW"/>
</dbReference>
<evidence type="ECO:0000256" key="1">
    <source>
        <dbReference type="ARBA" id="ARBA00001947"/>
    </source>
</evidence>
<keyword evidence="5 7" id="KW-0560">Oxidoreductase</keyword>
<dbReference type="Pfam" id="PF00107">
    <property type="entry name" value="ADH_zinc_N"/>
    <property type="match status" value="1"/>
</dbReference>
<dbReference type="EMBL" id="CP087164">
    <property type="protein sequence ID" value="UGS36924.1"/>
    <property type="molecule type" value="Genomic_DNA"/>
</dbReference>
<evidence type="ECO:0000256" key="4">
    <source>
        <dbReference type="ARBA" id="ARBA00022833"/>
    </source>
</evidence>
<gene>
    <name evidence="7" type="primary">gutB_2</name>
    <name evidence="7" type="ORF">DSM104329_03336</name>
</gene>
<evidence type="ECO:0000313" key="8">
    <source>
        <dbReference type="Proteomes" id="UP001162834"/>
    </source>
</evidence>
<dbReference type="EC" id="1.1.1.-" evidence="7"/>
<dbReference type="PANTHER" id="PTHR43161">
    <property type="entry name" value="SORBITOL DEHYDROGENASE"/>
    <property type="match status" value="1"/>
</dbReference>
<dbReference type="Gene3D" id="3.90.180.10">
    <property type="entry name" value="Medium-chain alcohol dehydrogenases, catalytic domain"/>
    <property type="match status" value="1"/>
</dbReference>
<dbReference type="SMART" id="SM00829">
    <property type="entry name" value="PKS_ER"/>
    <property type="match status" value="1"/>
</dbReference>
<dbReference type="RefSeq" id="WP_259310987.1">
    <property type="nucleotide sequence ID" value="NZ_CP087164.1"/>
</dbReference>
<evidence type="ECO:0000256" key="2">
    <source>
        <dbReference type="ARBA" id="ARBA00008072"/>
    </source>
</evidence>
<organism evidence="7 8">
    <name type="scientific">Capillimicrobium parvum</name>
    <dbReference type="NCBI Taxonomy" id="2884022"/>
    <lineage>
        <taxon>Bacteria</taxon>
        <taxon>Bacillati</taxon>
        <taxon>Actinomycetota</taxon>
        <taxon>Thermoleophilia</taxon>
        <taxon>Solirubrobacterales</taxon>
        <taxon>Capillimicrobiaceae</taxon>
        <taxon>Capillimicrobium</taxon>
    </lineage>
</organism>
<dbReference type="InterPro" id="IPR036291">
    <property type="entry name" value="NAD(P)-bd_dom_sf"/>
</dbReference>
<dbReference type="SUPFAM" id="SSF50129">
    <property type="entry name" value="GroES-like"/>
    <property type="match status" value="1"/>
</dbReference>
<dbReference type="AlphaFoldDB" id="A0A9E6XYL9"/>
<dbReference type="InterPro" id="IPR013154">
    <property type="entry name" value="ADH-like_N"/>
</dbReference>
<dbReference type="PANTHER" id="PTHR43161:SF26">
    <property type="entry name" value="GALACTITOL 1-PHOSPHATE 5-DEHYDROGENASE"/>
    <property type="match status" value="1"/>
</dbReference>
<evidence type="ECO:0000256" key="3">
    <source>
        <dbReference type="ARBA" id="ARBA00022723"/>
    </source>
</evidence>
<accession>A0A9E6XYL9</accession>
<name>A0A9E6XYL9_9ACTN</name>
<dbReference type="InterPro" id="IPR020843">
    <property type="entry name" value="ER"/>
</dbReference>
<dbReference type="KEGG" id="sbae:DSM104329_03336"/>
<dbReference type="Gene3D" id="3.40.50.720">
    <property type="entry name" value="NAD(P)-binding Rossmann-like Domain"/>
    <property type="match status" value="1"/>
</dbReference>
<dbReference type="Pfam" id="PF08240">
    <property type="entry name" value="ADH_N"/>
    <property type="match status" value="1"/>
</dbReference>
<comment type="cofactor">
    <cofactor evidence="1">
        <name>Zn(2+)</name>
        <dbReference type="ChEBI" id="CHEBI:29105"/>
    </cofactor>
</comment>
<keyword evidence="3" id="KW-0479">Metal-binding</keyword>
<feature type="domain" description="Enoyl reductase (ER)" evidence="6">
    <location>
        <begin position="7"/>
        <end position="347"/>
    </location>
</feature>
<dbReference type="SUPFAM" id="SSF51735">
    <property type="entry name" value="NAD(P)-binding Rossmann-fold domains"/>
    <property type="match status" value="1"/>
</dbReference>
<protein>
    <submittedName>
        <fullName evidence="7">Sorbitol dehydrogenase</fullName>
        <ecNumber evidence="7">1.1.1.-</ecNumber>
    </submittedName>
</protein>
<dbReference type="GO" id="GO:0046872">
    <property type="term" value="F:metal ion binding"/>
    <property type="evidence" value="ECO:0007669"/>
    <property type="project" value="UniProtKB-KW"/>
</dbReference>
<evidence type="ECO:0000313" key="7">
    <source>
        <dbReference type="EMBL" id="UGS36924.1"/>
    </source>
</evidence>
<comment type="similarity">
    <text evidence="2">Belongs to the zinc-containing alcohol dehydrogenase family.</text>
</comment>
<keyword evidence="4" id="KW-0862">Zinc</keyword>
<dbReference type="InterPro" id="IPR011032">
    <property type="entry name" value="GroES-like_sf"/>
</dbReference>
<keyword evidence="8" id="KW-1185">Reference proteome</keyword>
<dbReference type="Proteomes" id="UP001162834">
    <property type="component" value="Chromosome"/>
</dbReference>
<reference evidence="7" key="1">
    <citation type="journal article" date="2022" name="Int. J. Syst. Evol. Microbiol.">
        <title>Pseudomonas aegrilactucae sp. nov. and Pseudomonas morbosilactucae sp. nov., pathogens causing bacterial rot of lettuce in Japan.</title>
        <authorList>
            <person name="Sawada H."/>
            <person name="Fujikawa T."/>
            <person name="Satou M."/>
        </authorList>
    </citation>
    <scope>NUCLEOTIDE SEQUENCE</scope>
    <source>
        <strain evidence="7">0166_1</strain>
    </source>
</reference>
<evidence type="ECO:0000256" key="5">
    <source>
        <dbReference type="ARBA" id="ARBA00023002"/>
    </source>
</evidence>